<dbReference type="Pfam" id="PF14559">
    <property type="entry name" value="TPR_19"/>
    <property type="match status" value="2"/>
</dbReference>
<evidence type="ECO:0000256" key="3">
    <source>
        <dbReference type="PROSITE-ProRule" id="PRU00339"/>
    </source>
</evidence>
<accession>A0A1I4L1V8</accession>
<evidence type="ECO:0000256" key="2">
    <source>
        <dbReference type="ARBA" id="ARBA00022803"/>
    </source>
</evidence>
<dbReference type="Pfam" id="PF13181">
    <property type="entry name" value="TPR_8"/>
    <property type="match status" value="1"/>
</dbReference>
<dbReference type="Proteomes" id="UP000183287">
    <property type="component" value="Unassembled WGS sequence"/>
</dbReference>
<dbReference type="InterPro" id="IPR019734">
    <property type="entry name" value="TPR_rpt"/>
</dbReference>
<dbReference type="InterPro" id="IPR011990">
    <property type="entry name" value="TPR-like_helical_dom_sf"/>
</dbReference>
<keyword evidence="1" id="KW-0677">Repeat</keyword>
<dbReference type="SUPFAM" id="SSF48452">
    <property type="entry name" value="TPR-like"/>
    <property type="match status" value="1"/>
</dbReference>
<sequence>MFQWNAKTKNQTSEVVEQNSNSINVDQETTTSIPTTNKNIGKFGGGKDLNASFEAAQGLIKAKRFDEAQQVFETILKKNPDVAAAYVGLGNILAAKKQYDDALEHYSAALHVKKNFVPALIMSGNVYARQNLNEKAIEKFKESININPAMVNASLGLSRVYAKTGRHEDAIDCLKKVLEQNPQLEVARLMLARIYQRKGLHDVALQETTKATTSNPDSWQAFLSLAKLLVAQGNYKQAITACQSAIDLKSDNAQLHCIMGRSYAAMGEYDLALKAFKIANEIAPRLLAAKLGIARMYLEQNNLSEGKKILVELSKGNRNLGEVHRLLAEIMMRQNLYADAIDEFKAAIFHGKDLEKKYPELLSIPHRSGEEQQTAKAYKEIFDRIVTSSSIKQA</sequence>
<keyword evidence="2 3" id="KW-0802">TPR repeat</keyword>
<dbReference type="PROSITE" id="PS50005">
    <property type="entry name" value="TPR"/>
    <property type="match status" value="5"/>
</dbReference>
<feature type="repeat" description="TPR" evidence="3">
    <location>
        <begin position="253"/>
        <end position="286"/>
    </location>
</feature>
<dbReference type="AlphaFoldDB" id="A0A1I4L1V8"/>
<dbReference type="EMBL" id="FOUB01000005">
    <property type="protein sequence ID" value="SFL84866.1"/>
    <property type="molecule type" value="Genomic_DNA"/>
</dbReference>
<feature type="repeat" description="TPR" evidence="3">
    <location>
        <begin position="117"/>
        <end position="150"/>
    </location>
</feature>
<gene>
    <name evidence="4" type="ORF">SAMN05421863_1005109</name>
</gene>
<feature type="repeat" description="TPR" evidence="3">
    <location>
        <begin position="83"/>
        <end position="116"/>
    </location>
</feature>
<feature type="repeat" description="TPR" evidence="3">
    <location>
        <begin position="151"/>
        <end position="184"/>
    </location>
</feature>
<dbReference type="Gene3D" id="1.25.40.10">
    <property type="entry name" value="Tetratricopeptide repeat domain"/>
    <property type="match status" value="1"/>
</dbReference>
<feature type="repeat" description="TPR" evidence="3">
    <location>
        <begin position="219"/>
        <end position="252"/>
    </location>
</feature>
<dbReference type="RefSeq" id="WP_074903779.1">
    <property type="nucleotide sequence ID" value="NZ_FOUB01000005.1"/>
</dbReference>
<organism evidence="4 5">
    <name type="scientific">Nitrosomonas communis</name>
    <dbReference type="NCBI Taxonomy" id="44574"/>
    <lineage>
        <taxon>Bacteria</taxon>
        <taxon>Pseudomonadati</taxon>
        <taxon>Pseudomonadota</taxon>
        <taxon>Betaproteobacteria</taxon>
        <taxon>Nitrosomonadales</taxon>
        <taxon>Nitrosomonadaceae</taxon>
        <taxon>Nitrosomonas</taxon>
    </lineage>
</organism>
<evidence type="ECO:0000256" key="1">
    <source>
        <dbReference type="ARBA" id="ARBA00022737"/>
    </source>
</evidence>
<name>A0A1I4L1V8_9PROT</name>
<evidence type="ECO:0000313" key="5">
    <source>
        <dbReference type="Proteomes" id="UP000183287"/>
    </source>
</evidence>
<evidence type="ECO:0000313" key="4">
    <source>
        <dbReference type="EMBL" id="SFL84866.1"/>
    </source>
</evidence>
<proteinExistence type="predicted"/>
<reference evidence="5" key="1">
    <citation type="submission" date="2016-10" db="EMBL/GenBank/DDBJ databases">
        <authorList>
            <person name="Varghese N."/>
            <person name="Submissions S."/>
        </authorList>
    </citation>
    <scope>NUCLEOTIDE SEQUENCE [LARGE SCALE GENOMIC DNA]</scope>
    <source>
        <strain evidence="5">Nm44</strain>
    </source>
</reference>
<dbReference type="InterPro" id="IPR051685">
    <property type="entry name" value="Ycf3/AcsC/BcsC/TPR_MFPF"/>
</dbReference>
<keyword evidence="5" id="KW-1185">Reference proteome</keyword>
<dbReference type="SMART" id="SM00028">
    <property type="entry name" value="TPR"/>
    <property type="match status" value="8"/>
</dbReference>
<protein>
    <submittedName>
        <fullName evidence="4">Tfp pilus assembly protein PilF</fullName>
    </submittedName>
</protein>
<dbReference type="PANTHER" id="PTHR44943">
    <property type="entry name" value="CELLULOSE SYNTHASE OPERON PROTEIN C"/>
    <property type="match status" value="1"/>
</dbReference>
<dbReference type="OrthoDB" id="101857at2"/>
<dbReference type="Pfam" id="PF13432">
    <property type="entry name" value="TPR_16"/>
    <property type="match status" value="1"/>
</dbReference>
<dbReference type="PANTHER" id="PTHR44943:SF8">
    <property type="entry name" value="TPR REPEAT-CONTAINING PROTEIN MJ0263"/>
    <property type="match status" value="1"/>
</dbReference>